<dbReference type="OrthoDB" id="2129491at2759"/>
<accession>A0A0F4GM01</accession>
<dbReference type="AlphaFoldDB" id="A0A0F4GM01"/>
<organism evidence="2 3">
    <name type="scientific">Zymoseptoria brevis</name>
    <dbReference type="NCBI Taxonomy" id="1047168"/>
    <lineage>
        <taxon>Eukaryota</taxon>
        <taxon>Fungi</taxon>
        <taxon>Dikarya</taxon>
        <taxon>Ascomycota</taxon>
        <taxon>Pezizomycotina</taxon>
        <taxon>Dothideomycetes</taxon>
        <taxon>Dothideomycetidae</taxon>
        <taxon>Mycosphaerellales</taxon>
        <taxon>Mycosphaerellaceae</taxon>
        <taxon>Zymoseptoria</taxon>
    </lineage>
</organism>
<dbReference type="SUPFAM" id="SSF51735">
    <property type="entry name" value="NAD(P)-binding Rossmann-fold domains"/>
    <property type="match status" value="1"/>
</dbReference>
<dbReference type="Proteomes" id="UP000033647">
    <property type="component" value="Unassembled WGS sequence"/>
</dbReference>
<name>A0A0F4GM01_9PEZI</name>
<dbReference type="STRING" id="1047168.A0A0F4GM01"/>
<keyword evidence="3" id="KW-1185">Reference proteome</keyword>
<proteinExistence type="predicted"/>
<dbReference type="InterPro" id="IPR000683">
    <property type="entry name" value="Gfo/Idh/MocA-like_OxRdtase_N"/>
</dbReference>
<evidence type="ECO:0000313" key="2">
    <source>
        <dbReference type="EMBL" id="KJX98097.1"/>
    </source>
</evidence>
<dbReference type="SUPFAM" id="SSF55347">
    <property type="entry name" value="Glyceraldehyde-3-phosphate dehydrogenase-like, C-terminal domain"/>
    <property type="match status" value="1"/>
</dbReference>
<feature type="non-terminal residue" evidence="2">
    <location>
        <position position="502"/>
    </location>
</feature>
<dbReference type="PANTHER" id="PTHR43377">
    <property type="entry name" value="BILIVERDIN REDUCTASE A"/>
    <property type="match status" value="1"/>
</dbReference>
<feature type="domain" description="Gfo/Idh/MocA-like oxidoreductase N-terminal" evidence="1">
    <location>
        <begin position="25"/>
        <end position="156"/>
    </location>
</feature>
<dbReference type="PANTHER" id="PTHR43377:SF12">
    <property type="entry name" value="BINDING ROSSMANN FOLD OXIDOREDUCTASE, PUTATIVE (AFU_ORTHOLOGUE AFUA_3G11840)-RELATED"/>
    <property type="match status" value="1"/>
</dbReference>
<dbReference type="InterPro" id="IPR036291">
    <property type="entry name" value="NAD(P)-bd_dom_sf"/>
</dbReference>
<comment type="caution">
    <text evidence="2">The sequence shown here is derived from an EMBL/GenBank/DDBJ whole genome shotgun (WGS) entry which is preliminary data.</text>
</comment>
<dbReference type="Gene3D" id="3.40.50.720">
    <property type="entry name" value="NAD(P)-binding Rossmann-like Domain"/>
    <property type="match status" value="1"/>
</dbReference>
<protein>
    <submittedName>
        <fullName evidence="2">NAD binding Rossmann fold oxidoreductase like protein</fullName>
    </submittedName>
</protein>
<sequence>MAPLIDDEASKAINASTDNTYKPRLLIIGAGSRGNAYARAVVDSGLGIVAAIAEPIAFKRKQLGSQYIWKDSKRTPEQEFEGWRQFIQCEYQRRKDESAGIPVPPGVDGAFICVHDEHHIDVLTAIIPLGLHLMAEKPLATTLQDCLSIQSLLQSYPPRIFAIGHVLRYSPHNMLLHHLLREKRVIGDILSIEHTEPVGWWHFSHSYVRGHWRKESTTAPSLLTKSCHDIDFLLWLLCSPGPDRETTHLPARLSSHGSLKQFRRSQKPAAAGEATNCLSCPLVDTCKFSAKRIYHTRHLAHGLAKWPVEIVNPEVESRLHTSGPDAAQSALFKTLSEDYTPTTPQSTIDSRAWYGRCVFESDNDVLDDQFVTIEWDDHPTSSPGCGSKTANFHMIAQTLAQCHRRGVIYGTAGEIIYDSKSITVNDFERDKTRIYHPEVPENSHHGGGDDGLTACFLKAIRAVQGGKGVGDAQGEWLGVTIEEVVRSHAVVFAAEEARGGRR</sequence>
<reference evidence="2 3" key="1">
    <citation type="submission" date="2015-03" db="EMBL/GenBank/DDBJ databases">
        <title>RNA-seq based gene annotation and comparative genomics of four Zymoseptoria species reveal species-specific pathogenicity related genes and transposable element activity.</title>
        <authorList>
            <person name="Grandaubert J."/>
            <person name="Bhattacharyya A."/>
            <person name="Stukenbrock E.H."/>
        </authorList>
    </citation>
    <scope>NUCLEOTIDE SEQUENCE [LARGE SCALE GENOMIC DNA]</scope>
    <source>
        <strain evidence="2 3">Zb18110</strain>
    </source>
</reference>
<evidence type="ECO:0000259" key="1">
    <source>
        <dbReference type="Pfam" id="PF01408"/>
    </source>
</evidence>
<dbReference type="GO" id="GO:0000166">
    <property type="term" value="F:nucleotide binding"/>
    <property type="evidence" value="ECO:0007669"/>
    <property type="project" value="InterPro"/>
</dbReference>
<dbReference type="Gene3D" id="3.30.360.10">
    <property type="entry name" value="Dihydrodipicolinate Reductase, domain 2"/>
    <property type="match status" value="2"/>
</dbReference>
<dbReference type="Pfam" id="PF01408">
    <property type="entry name" value="GFO_IDH_MocA"/>
    <property type="match status" value="1"/>
</dbReference>
<evidence type="ECO:0000313" key="3">
    <source>
        <dbReference type="Proteomes" id="UP000033647"/>
    </source>
</evidence>
<dbReference type="InterPro" id="IPR051450">
    <property type="entry name" value="Gfo/Idh/MocA_Oxidoreductases"/>
</dbReference>
<gene>
    <name evidence="2" type="ORF">TI39_contig437g00001</name>
</gene>
<dbReference type="EMBL" id="LAFY01000429">
    <property type="protein sequence ID" value="KJX98097.1"/>
    <property type="molecule type" value="Genomic_DNA"/>
</dbReference>